<accession>A0ABN2VAE0</accession>
<dbReference type="EMBL" id="BAAANQ010000006">
    <property type="protein sequence ID" value="GAA2056412.1"/>
    <property type="molecule type" value="Genomic_DNA"/>
</dbReference>
<dbReference type="SUPFAM" id="SSF54909">
    <property type="entry name" value="Dimeric alpha+beta barrel"/>
    <property type="match status" value="1"/>
</dbReference>
<evidence type="ECO:0000259" key="1">
    <source>
        <dbReference type="PROSITE" id="PS51725"/>
    </source>
</evidence>
<protein>
    <recommendedName>
        <fullName evidence="1">ABM domain-containing protein</fullName>
    </recommendedName>
</protein>
<evidence type="ECO:0000313" key="3">
    <source>
        <dbReference type="Proteomes" id="UP001403094"/>
    </source>
</evidence>
<sequence length="121" mass="13686">MRSGAMPGAYVDERGTPMFGLMVRFTCKDEAAAAAFDELVARTGEQIRANEPGTVIYTVHRVDGRPLERIFYELYRDVAAFDTHESQDYVRSFLAEREQYLASTEVDRLDFVSGKGVDVEH</sequence>
<organism evidence="2 3">
    <name type="scientific">Streptomyces cheonanensis</name>
    <dbReference type="NCBI Taxonomy" id="312720"/>
    <lineage>
        <taxon>Bacteria</taxon>
        <taxon>Bacillati</taxon>
        <taxon>Actinomycetota</taxon>
        <taxon>Actinomycetes</taxon>
        <taxon>Kitasatosporales</taxon>
        <taxon>Streptomycetaceae</taxon>
        <taxon>Streptomyces</taxon>
    </lineage>
</organism>
<name>A0ABN2VAE0_9ACTN</name>
<gene>
    <name evidence="2" type="ORF">GCM10009757_34220</name>
</gene>
<feature type="domain" description="ABM" evidence="1">
    <location>
        <begin position="19"/>
        <end position="111"/>
    </location>
</feature>
<reference evidence="2 3" key="1">
    <citation type="journal article" date="2019" name="Int. J. Syst. Evol. Microbiol.">
        <title>The Global Catalogue of Microorganisms (GCM) 10K type strain sequencing project: providing services to taxonomists for standard genome sequencing and annotation.</title>
        <authorList>
            <consortium name="The Broad Institute Genomics Platform"/>
            <consortium name="The Broad Institute Genome Sequencing Center for Infectious Disease"/>
            <person name="Wu L."/>
            <person name="Ma J."/>
        </authorList>
    </citation>
    <scope>NUCLEOTIDE SEQUENCE [LARGE SCALE GENOMIC DNA]</scope>
    <source>
        <strain evidence="2 3">JCM 14549</strain>
    </source>
</reference>
<dbReference type="Pfam" id="PF03992">
    <property type="entry name" value="ABM"/>
    <property type="match status" value="1"/>
</dbReference>
<dbReference type="PROSITE" id="PS51725">
    <property type="entry name" value="ABM"/>
    <property type="match status" value="1"/>
</dbReference>
<keyword evidence="3" id="KW-1185">Reference proteome</keyword>
<comment type="caution">
    <text evidence="2">The sequence shown here is derived from an EMBL/GenBank/DDBJ whole genome shotgun (WGS) entry which is preliminary data.</text>
</comment>
<proteinExistence type="predicted"/>
<dbReference type="Gene3D" id="3.30.70.100">
    <property type="match status" value="1"/>
</dbReference>
<dbReference type="InterPro" id="IPR011008">
    <property type="entry name" value="Dimeric_a/b-barrel"/>
</dbReference>
<evidence type="ECO:0000313" key="2">
    <source>
        <dbReference type="EMBL" id="GAA2056412.1"/>
    </source>
</evidence>
<dbReference type="Proteomes" id="UP001403094">
    <property type="component" value="Unassembled WGS sequence"/>
</dbReference>
<dbReference type="InterPro" id="IPR007138">
    <property type="entry name" value="ABM_dom"/>
</dbReference>